<keyword evidence="2" id="KW-1185">Reference proteome</keyword>
<proteinExistence type="predicted"/>
<gene>
    <name evidence="1" type="primary">PLEST001514</name>
    <name evidence="1" type="ORF">PLESTB_000814100</name>
</gene>
<protein>
    <submittedName>
        <fullName evidence="1">Uncharacterized protein</fullName>
    </submittedName>
</protein>
<reference evidence="1 2" key="1">
    <citation type="journal article" date="2023" name="Commun. Biol.">
        <title>Reorganization of the ancestral sex-determining regions during the evolution of trioecy in Pleodorina starrii.</title>
        <authorList>
            <person name="Takahashi K."/>
            <person name="Suzuki S."/>
            <person name="Kawai-Toyooka H."/>
            <person name="Yamamoto K."/>
            <person name="Hamaji T."/>
            <person name="Ootsuki R."/>
            <person name="Yamaguchi H."/>
            <person name="Kawachi M."/>
            <person name="Higashiyama T."/>
            <person name="Nozaki H."/>
        </authorList>
    </citation>
    <scope>NUCLEOTIDE SEQUENCE [LARGE SCALE GENOMIC DNA]</scope>
    <source>
        <strain evidence="1 2">NIES-4479</strain>
    </source>
</reference>
<evidence type="ECO:0000313" key="2">
    <source>
        <dbReference type="Proteomes" id="UP001165080"/>
    </source>
</evidence>
<dbReference type="EMBL" id="BRXU01000009">
    <property type="protein sequence ID" value="GLC54010.1"/>
    <property type="molecule type" value="Genomic_DNA"/>
</dbReference>
<name>A0A9W6BLL7_9CHLO</name>
<accession>A0A9W6BLL7</accession>
<organism evidence="1 2">
    <name type="scientific">Pleodorina starrii</name>
    <dbReference type="NCBI Taxonomy" id="330485"/>
    <lineage>
        <taxon>Eukaryota</taxon>
        <taxon>Viridiplantae</taxon>
        <taxon>Chlorophyta</taxon>
        <taxon>core chlorophytes</taxon>
        <taxon>Chlorophyceae</taxon>
        <taxon>CS clade</taxon>
        <taxon>Chlamydomonadales</taxon>
        <taxon>Volvocaceae</taxon>
        <taxon>Pleodorina</taxon>
    </lineage>
</organism>
<dbReference type="AlphaFoldDB" id="A0A9W6BLL7"/>
<comment type="caution">
    <text evidence="1">The sequence shown here is derived from an EMBL/GenBank/DDBJ whole genome shotgun (WGS) entry which is preliminary data.</text>
</comment>
<dbReference type="OrthoDB" id="539352at2759"/>
<evidence type="ECO:0000313" key="1">
    <source>
        <dbReference type="EMBL" id="GLC54010.1"/>
    </source>
</evidence>
<sequence>MKMMINGLSSYPRARCVHASATRNVPFSRGHRLRVLAKDDSSKISGNTSDSKSVNADLQLRLKRKTRGEVIAAGARIGLQASQLEQQLDTFESLLPNLPINMEQMRASDWARVVADPDLAAKLVLIKMAFPALNVEVLLSKHPRTLLWSRQKLEANLSEVCKVLHSLPRPEVVLETLPELLDPRQCFSVVATLRKWYTKRDPLEVLQMDPDVIRRAEQWDVPLEPVFFDSATSTWTAAGYSRTKQEDWQVYIEKEIYKRKPQPIDKLDAVVVGGGGSGLGGGVSNGDGGRQGDASAAAAARDAMVVTAAAAAAAAAPSVSCSPSS</sequence>
<dbReference type="Proteomes" id="UP001165080">
    <property type="component" value="Unassembled WGS sequence"/>
</dbReference>